<evidence type="ECO:0000313" key="3">
    <source>
        <dbReference type="EMBL" id="THH02576.1"/>
    </source>
</evidence>
<sequence length="738" mass="81413">MKNKLHSITKAKARRPSIMGATTAHLPLLDLRISKYPLRSSKGISEWKLFRLQRHMRSLQLPTCTVIRYLLRRLIPRIMILIPVNRTISSHKCLGIVPILQSQIHLLRLARLIINLKSSINNLKSTSGRVVPVQSISSTVAILVTIPGIIRGATPASRPRCQGGLSSMFMFTLMMRIKGIIMNKVSPSTPKDKLTTISTIMVRIKFTTMSTVSLNSTKDKFMISITTVLITTIIIIMSLLLALLHLLKCLGTPHWSLHRKRPLLMMQLISPTALLIGPNAPIHSFTHLPHRTYQNNLFAKSVSSPPAPDRKKVHAVFPWEEKPRHSPRRVFPRTESPPPPANYIESERTSSPVSTPPPPTERRAPPLIQSPTSPTSSPWGLGFSNAWDTVPSIQRYASKLAGSPKIFPHQFMSQPPPEPREGWRKLEKERERDWQEHQDASSMDGDDEGESDEESEHSESSAKSKTSTGSHRKSRALSGKSKKKYCARGVQAVPETKEESIQVNVMVRDGVMHTLREASVATDSHSTTAPCPCCGRSCVPEECASSQASPQQRTGVGLGIRRWPESTGLLPSAVPRDFKAELEQMAGTPIATKNVRSGLPFPGSASPTGLRSPATLGSPRTYSPPKATSPPLAALPPPKIASPRAISPLQAPSPTKAIDTRHTFSSPCSLSAKNLYFFHDRFVQDRLPGYRHWRAYAAVVYSLAQTHAAVLAVLAFLSYAATFNVERVGSDTVSFYDS</sequence>
<dbReference type="AlphaFoldDB" id="A0A4S4KUX4"/>
<protein>
    <submittedName>
        <fullName evidence="3">Uncharacterized protein</fullName>
    </submittedName>
</protein>
<gene>
    <name evidence="3" type="ORF">EW026_g320</name>
</gene>
<keyword evidence="2" id="KW-0472">Membrane</keyword>
<accession>A0A4S4KUX4</accession>
<comment type="caution">
    <text evidence="3">The sequence shown here is derived from an EMBL/GenBank/DDBJ whole genome shotgun (WGS) entry which is preliminary data.</text>
</comment>
<dbReference type="EMBL" id="SGPJ01000004">
    <property type="protein sequence ID" value="THH02576.1"/>
    <property type="molecule type" value="Genomic_DNA"/>
</dbReference>
<name>A0A4S4KUX4_9APHY</name>
<feature type="transmembrane region" description="Helical" evidence="2">
    <location>
        <begin position="221"/>
        <end position="244"/>
    </location>
</feature>
<feature type="compositionally biased region" description="Basic and acidic residues" evidence="1">
    <location>
        <begin position="418"/>
        <end position="439"/>
    </location>
</feature>
<proteinExistence type="predicted"/>
<feature type="region of interest" description="Disordered" evidence="1">
    <location>
        <begin position="406"/>
        <end position="486"/>
    </location>
</feature>
<organism evidence="3 4">
    <name type="scientific">Hermanssonia centrifuga</name>
    <dbReference type="NCBI Taxonomy" id="98765"/>
    <lineage>
        <taxon>Eukaryota</taxon>
        <taxon>Fungi</taxon>
        <taxon>Dikarya</taxon>
        <taxon>Basidiomycota</taxon>
        <taxon>Agaricomycotina</taxon>
        <taxon>Agaricomycetes</taxon>
        <taxon>Polyporales</taxon>
        <taxon>Meruliaceae</taxon>
        <taxon>Hermanssonia</taxon>
    </lineage>
</organism>
<feature type="compositionally biased region" description="Polar residues" evidence="1">
    <location>
        <begin position="369"/>
        <end position="378"/>
    </location>
</feature>
<evidence type="ECO:0000313" key="4">
    <source>
        <dbReference type="Proteomes" id="UP000309038"/>
    </source>
</evidence>
<reference evidence="3 4" key="1">
    <citation type="submission" date="2019-02" db="EMBL/GenBank/DDBJ databases">
        <title>Genome sequencing of the rare red list fungi Phlebia centrifuga.</title>
        <authorList>
            <person name="Buettner E."/>
            <person name="Kellner H."/>
        </authorList>
    </citation>
    <scope>NUCLEOTIDE SEQUENCE [LARGE SCALE GENOMIC DNA]</scope>
    <source>
        <strain evidence="3 4">DSM 108282</strain>
    </source>
</reference>
<evidence type="ECO:0000256" key="2">
    <source>
        <dbReference type="SAM" id="Phobius"/>
    </source>
</evidence>
<feature type="transmembrane region" description="Helical" evidence="2">
    <location>
        <begin position="264"/>
        <end position="282"/>
    </location>
</feature>
<feature type="compositionally biased region" description="Acidic residues" evidence="1">
    <location>
        <begin position="444"/>
        <end position="456"/>
    </location>
</feature>
<keyword evidence="2" id="KW-0812">Transmembrane</keyword>
<keyword evidence="2" id="KW-1133">Transmembrane helix</keyword>
<feature type="region of interest" description="Disordered" evidence="1">
    <location>
        <begin position="299"/>
        <end position="380"/>
    </location>
</feature>
<keyword evidence="4" id="KW-1185">Reference proteome</keyword>
<feature type="compositionally biased region" description="Basic residues" evidence="1">
    <location>
        <begin position="470"/>
        <end position="486"/>
    </location>
</feature>
<dbReference type="Proteomes" id="UP000309038">
    <property type="component" value="Unassembled WGS sequence"/>
</dbReference>
<feature type="region of interest" description="Disordered" evidence="1">
    <location>
        <begin position="589"/>
        <end position="637"/>
    </location>
</feature>
<evidence type="ECO:0000256" key="1">
    <source>
        <dbReference type="SAM" id="MobiDB-lite"/>
    </source>
</evidence>
<feature type="transmembrane region" description="Helical" evidence="2">
    <location>
        <begin position="695"/>
        <end position="721"/>
    </location>
</feature>